<dbReference type="GO" id="GO:0006493">
    <property type="term" value="P:protein O-linked glycosylation"/>
    <property type="evidence" value="ECO:0007669"/>
    <property type="project" value="TreeGrafter"/>
</dbReference>
<dbReference type="FunFam" id="3.90.550.10:FF:000053">
    <property type="entry name" value="Polypeptide N-acetylgalactosaminyltransferase"/>
    <property type="match status" value="1"/>
</dbReference>
<comment type="pathway">
    <text evidence="2 15">Protein modification; protein glycosylation.</text>
</comment>
<dbReference type="Proteomes" id="UP000887581">
    <property type="component" value="Unplaced"/>
</dbReference>
<dbReference type="InterPro" id="IPR045885">
    <property type="entry name" value="GalNAc-T"/>
</dbReference>
<dbReference type="PANTHER" id="PTHR11675:SF68">
    <property type="entry name" value="N-ACETYLGALACTOSAMINYLTRANSFERASE 7"/>
    <property type="match status" value="1"/>
</dbReference>
<dbReference type="GO" id="GO:0030246">
    <property type="term" value="F:carbohydrate binding"/>
    <property type="evidence" value="ECO:0007669"/>
    <property type="project" value="UniProtKB-KW"/>
</dbReference>
<dbReference type="PROSITE" id="PS50231">
    <property type="entry name" value="RICIN_B_LECTIN"/>
    <property type="match status" value="1"/>
</dbReference>
<keyword evidence="12" id="KW-0325">Glycoprotein</keyword>
<dbReference type="InterPro" id="IPR029044">
    <property type="entry name" value="Nucleotide-diphossugar_trans"/>
</dbReference>
<keyword evidence="8" id="KW-0735">Signal-anchor</keyword>
<evidence type="ECO:0000256" key="14">
    <source>
        <dbReference type="ARBA" id="ARBA00060399"/>
    </source>
</evidence>
<keyword evidence="6" id="KW-0812">Transmembrane</keyword>
<evidence type="ECO:0000313" key="19">
    <source>
        <dbReference type="WBParaSite" id="sdigi.contig238.g6525.t1"/>
    </source>
</evidence>
<dbReference type="Pfam" id="PF00535">
    <property type="entry name" value="Glycos_transf_2"/>
    <property type="match status" value="1"/>
</dbReference>
<keyword evidence="18" id="KW-1185">Reference proteome</keyword>
<dbReference type="CDD" id="cd02510">
    <property type="entry name" value="pp-GalNAc-T"/>
    <property type="match status" value="1"/>
</dbReference>
<keyword evidence="10" id="KW-0472">Membrane</keyword>
<proteinExistence type="inferred from homology"/>
<dbReference type="AlphaFoldDB" id="A0A915PT09"/>
<keyword evidence="11 15" id="KW-1015">Disulfide bond</keyword>
<evidence type="ECO:0000256" key="12">
    <source>
        <dbReference type="ARBA" id="ARBA00023180"/>
    </source>
</evidence>
<keyword evidence="4 15" id="KW-0328">Glycosyltransferase</keyword>
<keyword evidence="5 15" id="KW-0808">Transferase</keyword>
<evidence type="ECO:0000256" key="6">
    <source>
        <dbReference type="ARBA" id="ARBA00022692"/>
    </source>
</evidence>
<dbReference type="GO" id="GO:0004653">
    <property type="term" value="F:polypeptide N-acetylgalactosaminyltransferase activity"/>
    <property type="evidence" value="ECO:0007669"/>
    <property type="project" value="TreeGrafter"/>
</dbReference>
<evidence type="ECO:0000256" key="5">
    <source>
        <dbReference type="ARBA" id="ARBA00022679"/>
    </source>
</evidence>
<dbReference type="GO" id="GO:0046872">
    <property type="term" value="F:metal ion binding"/>
    <property type="evidence" value="ECO:0007669"/>
    <property type="project" value="UniProtKB-KW"/>
</dbReference>
<dbReference type="PANTHER" id="PTHR11675">
    <property type="entry name" value="N-ACETYLGALACTOSAMINYLTRANSFERASE"/>
    <property type="match status" value="1"/>
</dbReference>
<evidence type="ECO:0000256" key="15">
    <source>
        <dbReference type="RuleBase" id="RU361242"/>
    </source>
</evidence>
<dbReference type="SUPFAM" id="SSF50370">
    <property type="entry name" value="Ricin B-like lectins"/>
    <property type="match status" value="1"/>
</dbReference>
<dbReference type="WBParaSite" id="sdigi.contig238.g6525.t1">
    <property type="protein sequence ID" value="sdigi.contig238.g6525.t1"/>
    <property type="gene ID" value="sdigi.contig238.g6525"/>
</dbReference>
<protein>
    <recommendedName>
        <fullName evidence="15">Polypeptide N-acetylgalactosaminyltransferase</fullName>
        <ecNumber evidence="15">2.4.1.-</ecNumber>
    </recommendedName>
    <alternativeName>
        <fullName evidence="15">Protein-UDP acetylgalactosaminyltransferase</fullName>
    </alternativeName>
</protein>
<evidence type="ECO:0000256" key="9">
    <source>
        <dbReference type="ARBA" id="ARBA00022989"/>
    </source>
</evidence>
<dbReference type="InterPro" id="IPR035992">
    <property type="entry name" value="Ricin_B-like_lectins"/>
</dbReference>
<sequence>MSIKRRWFDLRRFFRHHSLSLRLYITASCTMSLCNLKLQENIHDHVGNARAIRKEFVAERNVNAEEELQLNGKSKNREEHEDNSGELPGGPDPDTAFKIGEIGNFEPKVAQAQPGNYGEMGKPVLVDKTLPEVQKAMREYGFNTYVSDMISLNRSIPDVRMKECRYWHYPEDLPSASVVIAFHNEGWTPLLRTVHSVLLRSPPQLIKEIIMVDDFSDKEHLKRKLDLYVKRFNGKVKLIRNAEREGLIRTRSIGAKEAIGDVVIFLDAHCEVNVNWLPPLLAPIRQNRKVMTVPVIDGIDKDDWSYRIVYSSADRHYRGIFEWGLLYKETEITAQETMRRKHISEPFRSPTHAGGLFAIDKKWFEELGYYDPGLQIWGGEQYELSFKIWQCGGGILFVPCSHVGHVYRSHMPYGFGKLSGKPVISTNMLRVVKTWMDEYDKYYYIREPSAKHRLPGDISSQLELRKRLHCKSFKWYMEKVAYDVIISYPLPPENHVWGEAKNYRTGKCIDTMGRAVPGIVGATPCHGYGGNQGEWCITPTDGNLITGYCVKGTVSGPFAYDEESEQITVNGLCLTAAKSISNSTLSMEECNSKNQWQKWNWREIYID</sequence>
<evidence type="ECO:0000256" key="2">
    <source>
        <dbReference type="ARBA" id="ARBA00004922"/>
    </source>
</evidence>
<evidence type="ECO:0000259" key="17">
    <source>
        <dbReference type="Pfam" id="PF00535"/>
    </source>
</evidence>
<accession>A0A915PT09</accession>
<feature type="domain" description="Glycosyltransferase 2-like" evidence="17">
    <location>
        <begin position="177"/>
        <end position="363"/>
    </location>
</feature>
<keyword evidence="9" id="KW-1133">Transmembrane helix</keyword>
<keyword evidence="7" id="KW-0479">Metal-binding</keyword>
<evidence type="ECO:0000256" key="10">
    <source>
        <dbReference type="ARBA" id="ARBA00023136"/>
    </source>
</evidence>
<comment type="subcellular location">
    <subcellularLocation>
        <location evidence="14">Endomembrane system</location>
        <topology evidence="14">Single-pass type II membrane protein</topology>
    </subcellularLocation>
    <subcellularLocation>
        <location evidence="15">Golgi apparatus membrane</location>
        <topology evidence="15">Single-pass type II membrane protein</topology>
    </subcellularLocation>
</comment>
<organism evidence="18 19">
    <name type="scientific">Setaria digitata</name>
    <dbReference type="NCBI Taxonomy" id="48799"/>
    <lineage>
        <taxon>Eukaryota</taxon>
        <taxon>Metazoa</taxon>
        <taxon>Ecdysozoa</taxon>
        <taxon>Nematoda</taxon>
        <taxon>Chromadorea</taxon>
        <taxon>Rhabditida</taxon>
        <taxon>Spirurina</taxon>
        <taxon>Spiruromorpha</taxon>
        <taxon>Filarioidea</taxon>
        <taxon>Setariidae</taxon>
        <taxon>Setaria</taxon>
    </lineage>
</organism>
<evidence type="ECO:0000256" key="8">
    <source>
        <dbReference type="ARBA" id="ARBA00022968"/>
    </source>
</evidence>
<keyword evidence="15" id="KW-0430">Lectin</keyword>
<keyword evidence="13 15" id="KW-0464">Manganese</keyword>
<dbReference type="EC" id="2.4.1.-" evidence="15"/>
<evidence type="ECO:0000256" key="13">
    <source>
        <dbReference type="ARBA" id="ARBA00023211"/>
    </source>
</evidence>
<evidence type="ECO:0000256" key="11">
    <source>
        <dbReference type="ARBA" id="ARBA00023157"/>
    </source>
</evidence>
<evidence type="ECO:0000256" key="16">
    <source>
        <dbReference type="SAM" id="MobiDB-lite"/>
    </source>
</evidence>
<evidence type="ECO:0000256" key="4">
    <source>
        <dbReference type="ARBA" id="ARBA00022676"/>
    </source>
</evidence>
<reference evidence="19" key="1">
    <citation type="submission" date="2022-11" db="UniProtKB">
        <authorList>
            <consortium name="WormBaseParasite"/>
        </authorList>
    </citation>
    <scope>IDENTIFICATION</scope>
</reference>
<dbReference type="Gene3D" id="2.80.10.50">
    <property type="match status" value="1"/>
</dbReference>
<comment type="similarity">
    <text evidence="3 15">Belongs to the glycosyltransferase 2 family. GalNAc-T subfamily.</text>
</comment>
<keyword evidence="15" id="KW-0333">Golgi apparatus</keyword>
<feature type="region of interest" description="Disordered" evidence="16">
    <location>
        <begin position="69"/>
        <end position="93"/>
    </location>
</feature>
<evidence type="ECO:0000256" key="7">
    <source>
        <dbReference type="ARBA" id="ARBA00022723"/>
    </source>
</evidence>
<dbReference type="SUPFAM" id="SSF53448">
    <property type="entry name" value="Nucleotide-diphospho-sugar transferases"/>
    <property type="match status" value="1"/>
</dbReference>
<evidence type="ECO:0000256" key="1">
    <source>
        <dbReference type="ARBA" id="ARBA00001936"/>
    </source>
</evidence>
<name>A0A915PT09_9BILA</name>
<evidence type="ECO:0000313" key="18">
    <source>
        <dbReference type="Proteomes" id="UP000887581"/>
    </source>
</evidence>
<evidence type="ECO:0000256" key="3">
    <source>
        <dbReference type="ARBA" id="ARBA00005680"/>
    </source>
</evidence>
<dbReference type="InterPro" id="IPR001173">
    <property type="entry name" value="Glyco_trans_2-like"/>
</dbReference>
<dbReference type="Gene3D" id="3.90.550.10">
    <property type="entry name" value="Spore Coat Polysaccharide Biosynthesis Protein SpsA, Chain A"/>
    <property type="match status" value="1"/>
</dbReference>
<comment type="cofactor">
    <cofactor evidence="1 15">
        <name>Mn(2+)</name>
        <dbReference type="ChEBI" id="CHEBI:29035"/>
    </cofactor>
</comment>
<dbReference type="GO" id="GO:0000139">
    <property type="term" value="C:Golgi membrane"/>
    <property type="evidence" value="ECO:0007669"/>
    <property type="project" value="UniProtKB-SubCell"/>
</dbReference>